<evidence type="ECO:0000313" key="2">
    <source>
        <dbReference type="Proteomes" id="UP001146351"/>
    </source>
</evidence>
<dbReference type="Proteomes" id="UP001146351">
    <property type="component" value="Unassembled WGS sequence"/>
</dbReference>
<keyword evidence="2" id="KW-1185">Reference proteome</keyword>
<sequence length="110" mass="11889">MGDFLVRQDLVPELLELRQSPLVRIHALVWGALGAVYPVGALGLPGTKSPLQDGHDSKAHVENALHLYQKDRHSTREMPSTGRVLAFGIGTRGAHCITSEKGLGCQQSHS</sequence>
<proteinExistence type="predicted"/>
<dbReference type="EMBL" id="JAPQKO010000006">
    <property type="protein sequence ID" value="KAJ5156889.1"/>
    <property type="molecule type" value="Genomic_DNA"/>
</dbReference>
<reference evidence="1" key="1">
    <citation type="submission" date="2022-11" db="EMBL/GenBank/DDBJ databases">
        <authorList>
            <person name="Petersen C."/>
        </authorList>
    </citation>
    <scope>NUCLEOTIDE SEQUENCE</scope>
    <source>
        <strain evidence="1">IBT 21917</strain>
    </source>
</reference>
<name>A0A9W9HXK8_9EURO</name>
<reference evidence="1" key="2">
    <citation type="journal article" date="2023" name="IMA Fungus">
        <title>Comparative genomic study of the Penicillium genus elucidates a diverse pangenome and 15 lateral gene transfer events.</title>
        <authorList>
            <person name="Petersen C."/>
            <person name="Sorensen T."/>
            <person name="Nielsen M.R."/>
            <person name="Sondergaard T.E."/>
            <person name="Sorensen J.L."/>
            <person name="Fitzpatrick D.A."/>
            <person name="Frisvad J.C."/>
            <person name="Nielsen K.L."/>
        </authorList>
    </citation>
    <scope>NUCLEOTIDE SEQUENCE</scope>
    <source>
        <strain evidence="1">IBT 21917</strain>
    </source>
</reference>
<evidence type="ECO:0000313" key="1">
    <source>
        <dbReference type="EMBL" id="KAJ5156889.1"/>
    </source>
</evidence>
<gene>
    <name evidence="1" type="ORF">N7492_009692</name>
</gene>
<dbReference type="AlphaFoldDB" id="A0A9W9HXK8"/>
<organism evidence="1 2">
    <name type="scientific">Penicillium capsulatum</name>
    <dbReference type="NCBI Taxonomy" id="69766"/>
    <lineage>
        <taxon>Eukaryota</taxon>
        <taxon>Fungi</taxon>
        <taxon>Dikarya</taxon>
        <taxon>Ascomycota</taxon>
        <taxon>Pezizomycotina</taxon>
        <taxon>Eurotiomycetes</taxon>
        <taxon>Eurotiomycetidae</taxon>
        <taxon>Eurotiales</taxon>
        <taxon>Aspergillaceae</taxon>
        <taxon>Penicillium</taxon>
    </lineage>
</organism>
<protein>
    <submittedName>
        <fullName evidence="1">Uncharacterized protein</fullName>
    </submittedName>
</protein>
<comment type="caution">
    <text evidence="1">The sequence shown here is derived from an EMBL/GenBank/DDBJ whole genome shotgun (WGS) entry which is preliminary data.</text>
</comment>
<accession>A0A9W9HXK8</accession>